<keyword evidence="1" id="KW-0175">Coiled coil</keyword>
<dbReference type="InParanoid" id="A0A517SL73"/>
<feature type="coiled-coil region" evidence="1">
    <location>
        <begin position="433"/>
        <end position="460"/>
    </location>
</feature>
<sequence length="927" mass="104566">MNTALPFFHVLRMLSPRSRRWITGALLLATLPGCSRQFWRRQADMDVYEAESQKLMDPRWAVPRVDITPDQRSRFFDPYDPDKPPLPPDDPFAHQYMHCVDGWEGYKGWHGFGDTATVENPQWLANFGITPEMIDPVTGQYTAALPALKGLTLQQAVELSLIHSRDYQTQLENVYLAALQVTFQRFQFGVRYLGTVGEPSAGLTTVVSPDGTTANDRTIGSTRFGISQVLPSGAQWIVELSNNTIWLFGGGGSTNTASLLAYQITQPLFFGAGRKVVLEALTQAERNLLYVIRDLARFRQQLFTDVVATNGAISYLGLLQSRQQIINQEENLRRLQQQVFKLQTNAERGRIVPSAFLPAVNDAVPPYLQEIPEQLRGLLFYDLAAQRLRWRSETTMTPEQSTAIRGLSDDEDFQLAVTDLVRQVRDPVNSLDVLQILSQYNQQENTLRNLERNFQDNLDSYKIELGLPPTIPVTLDVSLLDQFQLIAPQILELENEVDQKFSAAWASAAGVPDPNGVESDLYDLEKVRSVAKQFDELVKRVRVDVASRLESEVGTVAEMVPQRLQELSDEDDRRRLQIDFDRDRRVFNFSVKDFESIESQVAELEEQLALSRVENSALQAAHIRIKEAQESLVRFVRTMTVLEVGLRAEMIRVNAFDMIEERCLELALQNRVDLMNARGDVMDSRRLVEIAANRLQAALALTAEGDFGTSNSRNPLSFDEDNAEFRFGVQFRAPLDQIAERNAYRTSLINYQRARRSYMLFEDQVKQQVRRALRGMIVQEKNLETARGAVRRAALQYDALNEQTDDPARAAQAANSTTGGLQGNNVLTALNSILNAQNQLISSWVDYERNRLNIYRDMGIMDIGPDGLWNDPFYRSSPNDPALEVTPNPLSLPTPAGPRPDPGDDGSGFGRSIDAPRLDLPEVPEPR</sequence>
<dbReference type="InterPro" id="IPR010131">
    <property type="entry name" value="MdtP/NodT-like"/>
</dbReference>
<evidence type="ECO:0000313" key="3">
    <source>
        <dbReference type="EMBL" id="QDT56862.1"/>
    </source>
</evidence>
<feature type="coiled-coil region" evidence="1">
    <location>
        <begin position="594"/>
        <end position="621"/>
    </location>
</feature>
<dbReference type="PANTHER" id="PTHR30203">
    <property type="entry name" value="OUTER MEMBRANE CATION EFFLUX PROTEIN"/>
    <property type="match status" value="1"/>
</dbReference>
<feature type="coiled-coil region" evidence="1">
    <location>
        <begin position="318"/>
        <end position="345"/>
    </location>
</feature>
<keyword evidence="4" id="KW-1185">Reference proteome</keyword>
<evidence type="ECO:0000256" key="2">
    <source>
        <dbReference type="SAM" id="MobiDB-lite"/>
    </source>
</evidence>
<accession>A0A517SL73</accession>
<feature type="region of interest" description="Disordered" evidence="2">
    <location>
        <begin position="879"/>
        <end position="927"/>
    </location>
</feature>
<feature type="compositionally biased region" description="Basic and acidic residues" evidence="2">
    <location>
        <begin position="914"/>
        <end position="927"/>
    </location>
</feature>
<dbReference type="EMBL" id="CP036271">
    <property type="protein sequence ID" value="QDT56862.1"/>
    <property type="molecule type" value="Genomic_DNA"/>
</dbReference>
<protein>
    <submittedName>
        <fullName evidence="3">Outer membrane efflux protein</fullName>
    </submittedName>
</protein>
<dbReference type="AlphaFoldDB" id="A0A517SL73"/>
<dbReference type="PANTHER" id="PTHR30203:SF33">
    <property type="entry name" value="BLR4455 PROTEIN"/>
    <property type="match status" value="1"/>
</dbReference>
<gene>
    <name evidence="3" type="ORF">Pan44_49230</name>
</gene>
<proteinExistence type="predicted"/>
<reference evidence="3 4" key="1">
    <citation type="submission" date="2019-02" db="EMBL/GenBank/DDBJ databases">
        <title>Deep-cultivation of Planctomycetes and their phenomic and genomic characterization uncovers novel biology.</title>
        <authorList>
            <person name="Wiegand S."/>
            <person name="Jogler M."/>
            <person name="Boedeker C."/>
            <person name="Pinto D."/>
            <person name="Vollmers J."/>
            <person name="Rivas-Marin E."/>
            <person name="Kohn T."/>
            <person name="Peeters S.H."/>
            <person name="Heuer A."/>
            <person name="Rast P."/>
            <person name="Oberbeckmann S."/>
            <person name="Bunk B."/>
            <person name="Jeske O."/>
            <person name="Meyerdierks A."/>
            <person name="Storesund J.E."/>
            <person name="Kallscheuer N."/>
            <person name="Luecker S."/>
            <person name="Lage O.M."/>
            <person name="Pohl T."/>
            <person name="Merkel B.J."/>
            <person name="Hornburger P."/>
            <person name="Mueller R.-W."/>
            <person name="Bruemmer F."/>
            <person name="Labrenz M."/>
            <person name="Spormann A.M."/>
            <person name="Op den Camp H."/>
            <person name="Overmann J."/>
            <person name="Amann R."/>
            <person name="Jetten M.S.M."/>
            <person name="Mascher T."/>
            <person name="Medema M.H."/>
            <person name="Devos D.P."/>
            <person name="Kaster A.-K."/>
            <person name="Ovreas L."/>
            <person name="Rohde M."/>
            <person name="Galperin M.Y."/>
            <person name="Jogler C."/>
        </authorList>
    </citation>
    <scope>NUCLEOTIDE SEQUENCE [LARGE SCALE GENOMIC DNA]</scope>
    <source>
        <strain evidence="3 4">Pan44</strain>
    </source>
</reference>
<dbReference type="SUPFAM" id="SSF56954">
    <property type="entry name" value="Outer membrane efflux proteins (OEP)"/>
    <property type="match status" value="2"/>
</dbReference>
<evidence type="ECO:0000313" key="4">
    <source>
        <dbReference type="Proteomes" id="UP000315700"/>
    </source>
</evidence>
<dbReference type="RefSeq" id="WP_145034275.1">
    <property type="nucleotide sequence ID" value="NZ_CP036271.1"/>
</dbReference>
<dbReference type="KEGG" id="ccos:Pan44_49230"/>
<name>A0A517SL73_9PLAN</name>
<dbReference type="Gene3D" id="1.20.1600.10">
    <property type="entry name" value="Outer membrane efflux proteins (OEP)"/>
    <property type="match status" value="2"/>
</dbReference>
<feature type="compositionally biased region" description="Pro residues" evidence="2">
    <location>
        <begin position="890"/>
        <end position="900"/>
    </location>
</feature>
<evidence type="ECO:0000256" key="1">
    <source>
        <dbReference type="SAM" id="Coils"/>
    </source>
</evidence>
<dbReference type="OrthoDB" id="235971at2"/>
<organism evidence="3 4">
    <name type="scientific">Caulifigura coniformis</name>
    <dbReference type="NCBI Taxonomy" id="2527983"/>
    <lineage>
        <taxon>Bacteria</taxon>
        <taxon>Pseudomonadati</taxon>
        <taxon>Planctomycetota</taxon>
        <taxon>Planctomycetia</taxon>
        <taxon>Planctomycetales</taxon>
        <taxon>Planctomycetaceae</taxon>
        <taxon>Caulifigura</taxon>
    </lineage>
</organism>
<dbReference type="GO" id="GO:0015562">
    <property type="term" value="F:efflux transmembrane transporter activity"/>
    <property type="evidence" value="ECO:0007669"/>
    <property type="project" value="InterPro"/>
</dbReference>
<dbReference type="Proteomes" id="UP000315700">
    <property type="component" value="Chromosome"/>
</dbReference>